<dbReference type="PROSITE" id="PS51257">
    <property type="entry name" value="PROKAR_LIPOPROTEIN"/>
    <property type="match status" value="1"/>
</dbReference>
<protein>
    <recommendedName>
        <fullName evidence="3">Preprotein translocase subunit SecD</fullName>
    </recommendedName>
</protein>
<dbReference type="EMBL" id="JBHUCZ010000021">
    <property type="protein sequence ID" value="MFD1568820.1"/>
    <property type="molecule type" value="Genomic_DNA"/>
</dbReference>
<evidence type="ECO:0000313" key="1">
    <source>
        <dbReference type="EMBL" id="MFD1568820.1"/>
    </source>
</evidence>
<evidence type="ECO:0000313" key="2">
    <source>
        <dbReference type="Proteomes" id="UP001597139"/>
    </source>
</evidence>
<gene>
    <name evidence="1" type="ORF">ACFSAU_15100</name>
</gene>
<organism evidence="1 2">
    <name type="scientific">Halolamina litorea</name>
    <dbReference type="NCBI Taxonomy" id="1515593"/>
    <lineage>
        <taxon>Archaea</taxon>
        <taxon>Methanobacteriati</taxon>
        <taxon>Methanobacteriota</taxon>
        <taxon>Stenosarchaea group</taxon>
        <taxon>Halobacteria</taxon>
        <taxon>Halobacteriales</taxon>
        <taxon>Haloferacaceae</taxon>
    </lineage>
</organism>
<dbReference type="AlphaFoldDB" id="A0ABD6BVU8"/>
<name>A0ABD6BVU8_9EURY</name>
<accession>A0ABD6BVU8</accession>
<reference evidence="1 2" key="1">
    <citation type="journal article" date="2019" name="Int. J. Syst. Evol. Microbiol.">
        <title>The Global Catalogue of Microorganisms (GCM) 10K type strain sequencing project: providing services to taxonomists for standard genome sequencing and annotation.</title>
        <authorList>
            <consortium name="The Broad Institute Genomics Platform"/>
            <consortium name="The Broad Institute Genome Sequencing Center for Infectious Disease"/>
            <person name="Wu L."/>
            <person name="Ma J."/>
        </authorList>
    </citation>
    <scope>NUCLEOTIDE SEQUENCE [LARGE SCALE GENOMIC DNA]</scope>
    <source>
        <strain evidence="1 2">CGMCC 1.12859</strain>
    </source>
</reference>
<dbReference type="RefSeq" id="WP_267645059.1">
    <property type="nucleotide sequence ID" value="NZ_JANHGR010000001.1"/>
</dbReference>
<proteinExistence type="predicted"/>
<evidence type="ECO:0008006" key="3">
    <source>
        <dbReference type="Google" id="ProtNLM"/>
    </source>
</evidence>
<comment type="caution">
    <text evidence="1">The sequence shown here is derived from an EMBL/GenBank/DDBJ whole genome shotgun (WGS) entry which is preliminary data.</text>
</comment>
<dbReference type="Proteomes" id="UP001597139">
    <property type="component" value="Unassembled WGS sequence"/>
</dbReference>
<keyword evidence="2" id="KW-1185">Reference proteome</keyword>
<sequence length="348" mass="35712">MRDGKPGTRRALLRAGVGSLVLLSGCVGGDSVGAESRDGTTRGAGSEEASAAGIERIDGVPTCESVDAGIVYTVETLGASVELDEETAAEELFTELTEGQGFEAGTAVRKRAVESGGGTTYVVEFGPAVRDAINDDESLQGLLERVSDPGDTRDGWSVPTVEAVAVELRSSLAAGDAIQPDQIDVRLAVPEPPDPVTAVALIDGVDSVDAISGSGSFEVTVEGGESTTPLIGAGDIASVSEPSESERSDAYLIPFTLTDEARARVSEALVEVGALNAPDRHPLVARYDGETVWEGPLSRGLAASIRSGDWTGEFVISVADETTANEIAAALGIVSFTVPSDVTVSDCS</sequence>